<reference evidence="1 2" key="1">
    <citation type="submission" date="2023-07" db="EMBL/GenBank/DDBJ databases">
        <title>Sorghum-associated microbial communities from plants grown in Nebraska, USA.</title>
        <authorList>
            <person name="Schachtman D."/>
        </authorList>
    </citation>
    <scope>NUCLEOTIDE SEQUENCE [LARGE SCALE GENOMIC DNA]</scope>
    <source>
        <strain evidence="1 2">BE310</strain>
    </source>
</reference>
<proteinExistence type="predicted"/>
<evidence type="ECO:0000313" key="1">
    <source>
        <dbReference type="EMBL" id="MDR7296474.1"/>
    </source>
</evidence>
<dbReference type="RefSeq" id="WP_310343850.1">
    <property type="nucleotide sequence ID" value="NZ_JAVDXQ010000002.1"/>
</dbReference>
<dbReference type="Proteomes" id="UP001180536">
    <property type="component" value="Unassembled WGS sequence"/>
</dbReference>
<keyword evidence="2" id="KW-1185">Reference proteome</keyword>
<organism evidence="1 2">
    <name type="scientific">Pelomonas aquatica</name>
    <dbReference type="NCBI Taxonomy" id="431058"/>
    <lineage>
        <taxon>Bacteria</taxon>
        <taxon>Pseudomonadati</taxon>
        <taxon>Pseudomonadota</taxon>
        <taxon>Betaproteobacteria</taxon>
        <taxon>Burkholderiales</taxon>
        <taxon>Sphaerotilaceae</taxon>
        <taxon>Roseateles</taxon>
    </lineage>
</organism>
<dbReference type="EMBL" id="JAVDXQ010000002">
    <property type="protein sequence ID" value="MDR7296474.1"/>
    <property type="molecule type" value="Genomic_DNA"/>
</dbReference>
<accession>A0ABU1Z777</accession>
<name>A0ABU1Z777_9BURK</name>
<sequence length="78" mass="9108">MLTNVEFSNEAAHCCFLCSTVGTFRWAATDVRVSQEMPHRLWQLNPQKHDLILKITRLGEPQPKLVACHQRHLEKRLK</sequence>
<gene>
    <name evidence="1" type="ORF">J2X16_001813</name>
</gene>
<protein>
    <submittedName>
        <fullName evidence="1">Uncharacterized protein</fullName>
    </submittedName>
</protein>
<comment type="caution">
    <text evidence="1">The sequence shown here is derived from an EMBL/GenBank/DDBJ whole genome shotgun (WGS) entry which is preliminary data.</text>
</comment>
<evidence type="ECO:0000313" key="2">
    <source>
        <dbReference type="Proteomes" id="UP001180536"/>
    </source>
</evidence>